<comment type="subcellular location">
    <subcellularLocation>
        <location evidence="1">Mitochondrion</location>
    </subcellularLocation>
</comment>
<keyword evidence="3" id="KW-0809">Transit peptide</keyword>
<dbReference type="SUPFAM" id="SSF143034">
    <property type="entry name" value="L35p-like"/>
    <property type="match status" value="1"/>
</dbReference>
<dbReference type="PANTHER" id="PTHR15909:SF0">
    <property type="entry name" value="LARGE RIBOSOMAL SUBUNIT PROTEIN BL35M"/>
    <property type="match status" value="1"/>
</dbReference>
<keyword evidence="5" id="KW-0496">Mitochondrion</keyword>
<protein>
    <recommendedName>
        <fullName evidence="7">Large ribosomal subunit protein bL35m</fullName>
    </recommendedName>
    <alternativeName>
        <fullName evidence="8">39S ribosomal protein L35, mitochondrial</fullName>
    </alternativeName>
</protein>
<evidence type="ECO:0000256" key="5">
    <source>
        <dbReference type="ARBA" id="ARBA00023128"/>
    </source>
</evidence>
<comment type="similarity">
    <text evidence="2">Belongs to the bacterial ribosomal protein bL35 family.</text>
</comment>
<evidence type="ECO:0000256" key="2">
    <source>
        <dbReference type="ARBA" id="ARBA00006598"/>
    </source>
</evidence>
<dbReference type="EMBL" id="JAACNH010000001">
    <property type="protein sequence ID" value="KAG8453358.1"/>
    <property type="molecule type" value="Genomic_DNA"/>
</dbReference>
<dbReference type="InterPro" id="IPR037229">
    <property type="entry name" value="Ribosomal_bL35_sf"/>
</dbReference>
<dbReference type="InterPro" id="IPR021137">
    <property type="entry name" value="Ribosomal_bL35-like"/>
</dbReference>
<dbReference type="OrthoDB" id="5847109at2759"/>
<dbReference type="PANTHER" id="PTHR15909">
    <property type="entry name" value="39S RIBOSOMAL PROTEIN L35, MITOCHONDRIAL"/>
    <property type="match status" value="1"/>
</dbReference>
<reference evidence="9" key="1">
    <citation type="thesis" date="2020" institute="ProQuest LLC" country="789 East Eisenhower Parkway, Ann Arbor, MI, USA">
        <title>Comparative Genomics and Chromosome Evolution.</title>
        <authorList>
            <person name="Mudd A.B."/>
        </authorList>
    </citation>
    <scope>NUCLEOTIDE SEQUENCE</scope>
    <source>
        <strain evidence="9">Female2</strain>
        <tissue evidence="9">Blood</tissue>
    </source>
</reference>
<evidence type="ECO:0000256" key="7">
    <source>
        <dbReference type="ARBA" id="ARBA00035273"/>
    </source>
</evidence>
<evidence type="ECO:0000313" key="9">
    <source>
        <dbReference type="EMBL" id="KAG8453358.1"/>
    </source>
</evidence>
<name>A0A8T2K9S1_9PIPI</name>
<dbReference type="EMBL" id="JAACNH010000001">
    <property type="protein sequence ID" value="KAG8453359.1"/>
    <property type="molecule type" value="Genomic_DNA"/>
</dbReference>
<sequence length="201" mass="22987">MAAPSARIGGVLRCSGALLRQLSGLSIHSEGSRTVLQRSLKTNIPYQIRNVSNLCAEFYLPSQGTRLSSSTKLQPAFGKPTSASNTSVLNRLTPLLPNILSQSVRPLTYFGVRGGKRKSVKSVPDRFLRLHCGLWVRRKAGYKKKLWKKTAARKKRLREHVICNKTQCKLLDKMTTSFWKRRNWYINDPYQKYHDRTNLRV</sequence>
<evidence type="ECO:0000256" key="1">
    <source>
        <dbReference type="ARBA" id="ARBA00004173"/>
    </source>
</evidence>
<dbReference type="Pfam" id="PF01632">
    <property type="entry name" value="Ribosomal_L35p"/>
    <property type="match status" value="1"/>
</dbReference>
<proteinExistence type="inferred from homology"/>
<evidence type="ECO:0000313" key="10">
    <source>
        <dbReference type="Proteomes" id="UP000812440"/>
    </source>
</evidence>
<organism evidence="9 10">
    <name type="scientific">Hymenochirus boettgeri</name>
    <name type="common">Congo dwarf clawed frog</name>
    <dbReference type="NCBI Taxonomy" id="247094"/>
    <lineage>
        <taxon>Eukaryota</taxon>
        <taxon>Metazoa</taxon>
        <taxon>Chordata</taxon>
        <taxon>Craniata</taxon>
        <taxon>Vertebrata</taxon>
        <taxon>Euteleostomi</taxon>
        <taxon>Amphibia</taxon>
        <taxon>Batrachia</taxon>
        <taxon>Anura</taxon>
        <taxon>Pipoidea</taxon>
        <taxon>Pipidae</taxon>
        <taxon>Pipinae</taxon>
        <taxon>Hymenochirus</taxon>
    </lineage>
</organism>
<comment type="caution">
    <text evidence="9">The sequence shown here is derived from an EMBL/GenBank/DDBJ whole genome shotgun (WGS) entry which is preliminary data.</text>
</comment>
<dbReference type="Proteomes" id="UP000812440">
    <property type="component" value="Chromosome 1"/>
</dbReference>
<accession>A0A8T2K9S1</accession>
<keyword evidence="10" id="KW-1185">Reference proteome</keyword>
<evidence type="ECO:0000256" key="3">
    <source>
        <dbReference type="ARBA" id="ARBA00022946"/>
    </source>
</evidence>
<keyword evidence="4" id="KW-0689">Ribosomal protein</keyword>
<dbReference type="GO" id="GO:1990904">
    <property type="term" value="C:ribonucleoprotein complex"/>
    <property type="evidence" value="ECO:0007669"/>
    <property type="project" value="UniProtKB-KW"/>
</dbReference>
<dbReference type="GO" id="GO:0005840">
    <property type="term" value="C:ribosome"/>
    <property type="evidence" value="ECO:0007669"/>
    <property type="project" value="UniProtKB-KW"/>
</dbReference>
<dbReference type="InterPro" id="IPR019338">
    <property type="entry name" value="Ribosomal_bL35m"/>
</dbReference>
<evidence type="ECO:0000256" key="6">
    <source>
        <dbReference type="ARBA" id="ARBA00023274"/>
    </source>
</evidence>
<keyword evidence="6" id="KW-0687">Ribonucleoprotein</keyword>
<evidence type="ECO:0000256" key="8">
    <source>
        <dbReference type="ARBA" id="ARBA00035418"/>
    </source>
</evidence>
<dbReference type="AlphaFoldDB" id="A0A8T2K9S1"/>
<evidence type="ECO:0000256" key="4">
    <source>
        <dbReference type="ARBA" id="ARBA00022980"/>
    </source>
</evidence>
<dbReference type="GO" id="GO:0003735">
    <property type="term" value="F:structural constituent of ribosome"/>
    <property type="evidence" value="ECO:0007669"/>
    <property type="project" value="InterPro"/>
</dbReference>
<gene>
    <name evidence="9" type="ORF">GDO86_000117</name>
</gene>
<dbReference type="GO" id="GO:0006412">
    <property type="term" value="P:translation"/>
    <property type="evidence" value="ECO:0007669"/>
    <property type="project" value="InterPro"/>
</dbReference>
<dbReference type="GO" id="GO:0005739">
    <property type="term" value="C:mitochondrion"/>
    <property type="evidence" value="ECO:0007669"/>
    <property type="project" value="UniProtKB-SubCell"/>
</dbReference>